<keyword evidence="7 10" id="KW-0472">Membrane</keyword>
<dbReference type="Pfam" id="PF00593">
    <property type="entry name" value="TonB_dep_Rec_b-barrel"/>
    <property type="match status" value="1"/>
</dbReference>
<evidence type="ECO:0000313" key="14">
    <source>
        <dbReference type="EMBL" id="UWZ80395.1"/>
    </source>
</evidence>
<dbReference type="PANTHER" id="PTHR30069:SF29">
    <property type="entry name" value="HEMOGLOBIN AND HEMOGLOBIN-HAPTOGLOBIN-BINDING PROTEIN 1-RELATED"/>
    <property type="match status" value="1"/>
</dbReference>
<dbReference type="Pfam" id="PF07715">
    <property type="entry name" value="Plug"/>
    <property type="match status" value="1"/>
</dbReference>
<dbReference type="PROSITE" id="PS52016">
    <property type="entry name" value="TONB_DEPENDENT_REC_3"/>
    <property type="match status" value="1"/>
</dbReference>
<evidence type="ECO:0000259" key="12">
    <source>
        <dbReference type="Pfam" id="PF00593"/>
    </source>
</evidence>
<keyword evidence="4 10" id="KW-0812">Transmembrane</keyword>
<keyword evidence="9 10" id="KW-0998">Cell outer membrane</keyword>
<evidence type="ECO:0000256" key="5">
    <source>
        <dbReference type="ARBA" id="ARBA00022729"/>
    </source>
</evidence>
<evidence type="ECO:0000256" key="4">
    <source>
        <dbReference type="ARBA" id="ARBA00022692"/>
    </source>
</evidence>
<dbReference type="InterPro" id="IPR000531">
    <property type="entry name" value="Beta-barrel_TonB"/>
</dbReference>
<dbReference type="EMBL" id="CP092109">
    <property type="protein sequence ID" value="UWZ80395.1"/>
    <property type="molecule type" value="Genomic_DNA"/>
</dbReference>
<dbReference type="Gene3D" id="2.170.130.10">
    <property type="entry name" value="TonB-dependent receptor, plug domain"/>
    <property type="match status" value="1"/>
</dbReference>
<dbReference type="PANTHER" id="PTHR30069">
    <property type="entry name" value="TONB-DEPENDENT OUTER MEMBRANE RECEPTOR"/>
    <property type="match status" value="1"/>
</dbReference>
<dbReference type="Proteomes" id="UP001060414">
    <property type="component" value="Chromosome"/>
</dbReference>
<reference evidence="14" key="1">
    <citation type="journal article" date="2022" name="Environ. Microbiol.">
        <title>Geoalkalibacter halelectricus SAP #1 sp. nov. possessing extracellular electron transfer and mineral#reducing capabilities from a haloalkaline environment.</title>
        <authorList>
            <person name="Yadav S."/>
            <person name="Singh R."/>
            <person name="Sundharam S.S."/>
            <person name="Chaudhary S."/>
            <person name="Krishnamurthi S."/>
            <person name="Patil S.A."/>
        </authorList>
    </citation>
    <scope>NUCLEOTIDE SEQUENCE</scope>
    <source>
        <strain evidence="14">SAP-1</strain>
    </source>
</reference>
<comment type="subcellular location">
    <subcellularLocation>
        <location evidence="1 10">Cell outer membrane</location>
        <topology evidence="1 10">Multi-pass membrane protein</topology>
    </subcellularLocation>
</comment>
<gene>
    <name evidence="14" type="ORF">L9S41_03070</name>
</gene>
<evidence type="ECO:0000256" key="10">
    <source>
        <dbReference type="PROSITE-ProRule" id="PRU01360"/>
    </source>
</evidence>
<feature type="domain" description="TonB-dependent receptor-like beta-barrel" evidence="12">
    <location>
        <begin position="262"/>
        <end position="685"/>
    </location>
</feature>
<name>A0ABY5ZR68_9BACT</name>
<evidence type="ECO:0000256" key="1">
    <source>
        <dbReference type="ARBA" id="ARBA00004571"/>
    </source>
</evidence>
<evidence type="ECO:0000256" key="3">
    <source>
        <dbReference type="ARBA" id="ARBA00022452"/>
    </source>
</evidence>
<accession>A0ABY5ZR68</accession>
<dbReference type="Gene3D" id="2.40.170.20">
    <property type="entry name" value="TonB-dependent receptor, beta-barrel domain"/>
    <property type="match status" value="1"/>
</dbReference>
<proteinExistence type="inferred from homology"/>
<evidence type="ECO:0000256" key="11">
    <source>
        <dbReference type="RuleBase" id="RU003357"/>
    </source>
</evidence>
<comment type="similarity">
    <text evidence="10 11">Belongs to the TonB-dependent receptor family.</text>
</comment>
<evidence type="ECO:0000256" key="7">
    <source>
        <dbReference type="ARBA" id="ARBA00023136"/>
    </source>
</evidence>
<dbReference type="InterPro" id="IPR037066">
    <property type="entry name" value="Plug_dom_sf"/>
</dbReference>
<sequence length="717" mass="80337">MRHGLRGLSLALVLILFAPLGSRAIAEMDFSSPTVQEMRDFYGDEAFITIATGSRKPVYRAPAVATVITAAEIKAMGARSLDEVLETVAGLHVVPSALNRLDSIYSIRGIHTGFNPHVLLLMNGVPFTNNFNGGRPILFRLPVSNISRVEVIRGPGSAVYGADAFAGVINIITKDATDIDYTEVGGRAGSFGNQDLWLQHAIKSWPWHLNFALDLHRSDGDRHRKIDSDLQSALDQEFGTNASLAPGALKTDFDVLNLHLNLERGNWQIRNWYWQQDNAGQGAGGVQALDAKGGHSENLYLFDVEYKNADVADHWDLNARANYLYRKTNSRLYLFPPGARIPIAEDGNVSFDSPVGNVLFPDGVIGNPIAREDQIGFDIVSFYNGFSNHRLRFGTGIKYQSISTEEYKNFGPGVIDGSEDIVGGALVNVTGTPFIYLPDKSRTVFFLSVQDEWQISRNWEVTTGVRFDHYSDFGKTINPRIALVWATRHNLTTKLMYGRAFRAPSFSEQFAINNPVILGNPNLNPETIDTVELALVYRPIFDMQIGLNLFGYKANDLIEFIPDTGVDSSTAQNSRNQDGYGFELEGMWDFSETLRLRGNYAWQRSIDKDTRHRIPDAPGQQLYISADWQFLPQWLLHPQLNWVGSRKRAEGDLRENIKDYTLVGVTLRREEILKNLDFAVAARNIFDEDGREPSTGIIGNDYPVEGRHFWGELSYRF</sequence>
<dbReference type="InterPro" id="IPR012910">
    <property type="entry name" value="Plug_dom"/>
</dbReference>
<evidence type="ECO:0000256" key="8">
    <source>
        <dbReference type="ARBA" id="ARBA00023170"/>
    </source>
</evidence>
<keyword evidence="3 10" id="KW-1134">Transmembrane beta strand</keyword>
<keyword evidence="6 11" id="KW-0798">TonB box</keyword>
<protein>
    <submittedName>
        <fullName evidence="14">TonB-dependent receptor</fullName>
    </submittedName>
</protein>
<evidence type="ECO:0000256" key="6">
    <source>
        <dbReference type="ARBA" id="ARBA00023077"/>
    </source>
</evidence>
<keyword evidence="15" id="KW-1185">Reference proteome</keyword>
<keyword evidence="2 10" id="KW-0813">Transport</keyword>
<evidence type="ECO:0000256" key="9">
    <source>
        <dbReference type="ARBA" id="ARBA00023237"/>
    </source>
</evidence>
<organism evidence="14 15">
    <name type="scientific">Geoalkalibacter halelectricus</name>
    <dbReference type="NCBI Taxonomy" id="2847045"/>
    <lineage>
        <taxon>Bacteria</taxon>
        <taxon>Pseudomonadati</taxon>
        <taxon>Thermodesulfobacteriota</taxon>
        <taxon>Desulfuromonadia</taxon>
        <taxon>Desulfuromonadales</taxon>
        <taxon>Geoalkalibacteraceae</taxon>
        <taxon>Geoalkalibacter</taxon>
    </lineage>
</organism>
<feature type="domain" description="TonB-dependent receptor plug" evidence="13">
    <location>
        <begin position="59"/>
        <end position="168"/>
    </location>
</feature>
<dbReference type="SUPFAM" id="SSF56935">
    <property type="entry name" value="Porins"/>
    <property type="match status" value="1"/>
</dbReference>
<evidence type="ECO:0000259" key="13">
    <source>
        <dbReference type="Pfam" id="PF07715"/>
    </source>
</evidence>
<evidence type="ECO:0000256" key="2">
    <source>
        <dbReference type="ARBA" id="ARBA00022448"/>
    </source>
</evidence>
<keyword evidence="5" id="KW-0732">Signal</keyword>
<dbReference type="InterPro" id="IPR039426">
    <property type="entry name" value="TonB-dep_rcpt-like"/>
</dbReference>
<evidence type="ECO:0000313" key="15">
    <source>
        <dbReference type="Proteomes" id="UP001060414"/>
    </source>
</evidence>
<dbReference type="CDD" id="cd01347">
    <property type="entry name" value="ligand_gated_channel"/>
    <property type="match status" value="1"/>
</dbReference>
<dbReference type="InterPro" id="IPR036942">
    <property type="entry name" value="Beta-barrel_TonB_sf"/>
</dbReference>
<dbReference type="RefSeq" id="WP_260748752.1">
    <property type="nucleotide sequence ID" value="NZ_CP092109.1"/>
</dbReference>
<keyword evidence="8 14" id="KW-0675">Receptor</keyword>